<evidence type="ECO:0000256" key="6">
    <source>
        <dbReference type="ARBA" id="ARBA00012180"/>
    </source>
</evidence>
<feature type="region of interest" description="Disordered" evidence="17">
    <location>
        <begin position="296"/>
        <end position="322"/>
    </location>
</feature>
<evidence type="ECO:0000256" key="16">
    <source>
        <dbReference type="RuleBase" id="RU003515"/>
    </source>
</evidence>
<feature type="binding site" evidence="14 15">
    <location>
        <position position="154"/>
    </location>
    <ligand>
        <name>a divalent metal cation</name>
        <dbReference type="ChEBI" id="CHEBI:60240"/>
    </ligand>
</feature>
<comment type="cofactor">
    <cofactor evidence="2">
        <name>Mg(2+)</name>
        <dbReference type="ChEBI" id="CHEBI:18420"/>
    </cofactor>
</comment>
<dbReference type="GO" id="GO:0043137">
    <property type="term" value="P:DNA replication, removal of RNA primer"/>
    <property type="evidence" value="ECO:0007669"/>
    <property type="project" value="TreeGrafter"/>
</dbReference>
<dbReference type="InterPro" id="IPR001352">
    <property type="entry name" value="RNase_HII/HIII"/>
</dbReference>
<keyword evidence="13 14" id="KW-0464">Manganese</keyword>
<dbReference type="NCBIfam" id="NF000595">
    <property type="entry name" value="PRK00015.1-3"/>
    <property type="match status" value="1"/>
</dbReference>
<dbReference type="AlphaFoldDB" id="A0A495XYC4"/>
<feature type="domain" description="RNase H type-2" evidence="18">
    <location>
        <begin position="51"/>
        <end position="267"/>
    </location>
</feature>
<keyword evidence="12 14" id="KW-0378">Hydrolase</keyword>
<dbReference type="GO" id="GO:0005737">
    <property type="term" value="C:cytoplasm"/>
    <property type="evidence" value="ECO:0007669"/>
    <property type="project" value="UniProtKB-SubCell"/>
</dbReference>
<evidence type="ECO:0000256" key="5">
    <source>
        <dbReference type="ARBA" id="ARBA00007383"/>
    </source>
</evidence>
<accession>A0A495XYC4</accession>
<comment type="caution">
    <text evidence="19">The sequence shown here is derived from an EMBL/GenBank/DDBJ whole genome shotgun (WGS) entry which is preliminary data.</text>
</comment>
<evidence type="ECO:0000256" key="4">
    <source>
        <dbReference type="ARBA" id="ARBA00004496"/>
    </source>
</evidence>
<dbReference type="GO" id="GO:0030145">
    <property type="term" value="F:manganese ion binding"/>
    <property type="evidence" value="ECO:0007669"/>
    <property type="project" value="UniProtKB-UniRule"/>
</dbReference>
<evidence type="ECO:0000256" key="8">
    <source>
        <dbReference type="ARBA" id="ARBA00022490"/>
    </source>
</evidence>
<dbReference type="CDD" id="cd07182">
    <property type="entry name" value="RNase_HII_bacteria_HII_like"/>
    <property type="match status" value="1"/>
</dbReference>
<evidence type="ECO:0000259" key="18">
    <source>
        <dbReference type="PROSITE" id="PS51975"/>
    </source>
</evidence>
<dbReference type="PANTHER" id="PTHR10954:SF18">
    <property type="entry name" value="RIBONUCLEASE HII"/>
    <property type="match status" value="1"/>
</dbReference>
<dbReference type="OrthoDB" id="9803420at2"/>
<dbReference type="InterPro" id="IPR022898">
    <property type="entry name" value="RNase_HII"/>
</dbReference>
<evidence type="ECO:0000256" key="1">
    <source>
        <dbReference type="ARBA" id="ARBA00000077"/>
    </source>
</evidence>
<keyword evidence="10 14" id="KW-0479">Metal-binding</keyword>
<dbReference type="EMBL" id="RBXT01000001">
    <property type="protein sequence ID" value="RKT77493.1"/>
    <property type="molecule type" value="Genomic_DNA"/>
</dbReference>
<evidence type="ECO:0000256" key="17">
    <source>
        <dbReference type="SAM" id="MobiDB-lite"/>
    </source>
</evidence>
<evidence type="ECO:0000256" key="7">
    <source>
        <dbReference type="ARBA" id="ARBA00019179"/>
    </source>
</evidence>
<dbReference type="PANTHER" id="PTHR10954">
    <property type="entry name" value="RIBONUCLEASE H2 SUBUNIT A"/>
    <property type="match status" value="1"/>
</dbReference>
<comment type="catalytic activity">
    <reaction evidence="1 14 15 16">
        <text>Endonucleolytic cleavage to 5'-phosphomonoester.</text>
        <dbReference type="EC" id="3.1.26.4"/>
    </reaction>
</comment>
<organism evidence="19 20">
    <name type="scientific">Terracoccus luteus</name>
    <dbReference type="NCBI Taxonomy" id="53356"/>
    <lineage>
        <taxon>Bacteria</taxon>
        <taxon>Bacillati</taxon>
        <taxon>Actinomycetota</taxon>
        <taxon>Actinomycetes</taxon>
        <taxon>Micrococcales</taxon>
        <taxon>Intrasporangiaceae</taxon>
        <taxon>Terracoccus</taxon>
    </lineage>
</organism>
<protein>
    <recommendedName>
        <fullName evidence="7 14">Ribonuclease HII</fullName>
        <shortName evidence="14">RNase HII</shortName>
        <ecNumber evidence="6 14">3.1.26.4</ecNumber>
    </recommendedName>
</protein>
<keyword evidence="9 14" id="KW-0540">Nuclease</keyword>
<comment type="subcellular location">
    <subcellularLocation>
        <location evidence="4 14">Cytoplasm</location>
    </subcellularLocation>
</comment>
<evidence type="ECO:0000256" key="12">
    <source>
        <dbReference type="ARBA" id="ARBA00022801"/>
    </source>
</evidence>
<dbReference type="InterPro" id="IPR012337">
    <property type="entry name" value="RNaseH-like_sf"/>
</dbReference>
<evidence type="ECO:0000256" key="14">
    <source>
        <dbReference type="HAMAP-Rule" id="MF_00052"/>
    </source>
</evidence>
<proteinExistence type="inferred from homology"/>
<evidence type="ECO:0000256" key="2">
    <source>
        <dbReference type="ARBA" id="ARBA00001946"/>
    </source>
</evidence>
<keyword evidence="20" id="KW-1185">Reference proteome</keyword>
<dbReference type="GO" id="GO:0006298">
    <property type="term" value="P:mismatch repair"/>
    <property type="evidence" value="ECO:0007669"/>
    <property type="project" value="TreeGrafter"/>
</dbReference>
<dbReference type="Gene3D" id="3.30.420.10">
    <property type="entry name" value="Ribonuclease H-like superfamily/Ribonuclease H"/>
    <property type="match status" value="1"/>
</dbReference>
<evidence type="ECO:0000313" key="19">
    <source>
        <dbReference type="EMBL" id="RKT77493.1"/>
    </source>
</evidence>
<dbReference type="SUPFAM" id="SSF53098">
    <property type="entry name" value="Ribonuclease H-like"/>
    <property type="match status" value="1"/>
</dbReference>
<comment type="function">
    <text evidence="3 14 16">Endonuclease that specifically degrades the RNA of RNA-DNA hybrids.</text>
</comment>
<keyword evidence="8 14" id="KW-0963">Cytoplasm</keyword>
<evidence type="ECO:0000256" key="15">
    <source>
        <dbReference type="PROSITE-ProRule" id="PRU01319"/>
    </source>
</evidence>
<dbReference type="GO" id="GO:0032299">
    <property type="term" value="C:ribonuclease H2 complex"/>
    <property type="evidence" value="ECO:0007669"/>
    <property type="project" value="TreeGrafter"/>
</dbReference>
<reference evidence="19 20" key="1">
    <citation type="submission" date="2018-10" db="EMBL/GenBank/DDBJ databases">
        <title>Sequencing the genomes of 1000 actinobacteria strains.</title>
        <authorList>
            <person name="Klenk H.-P."/>
        </authorList>
    </citation>
    <scope>NUCLEOTIDE SEQUENCE [LARGE SCALE GENOMIC DNA]</scope>
    <source>
        <strain evidence="19 20">DSM 44267</strain>
    </source>
</reference>
<evidence type="ECO:0000256" key="11">
    <source>
        <dbReference type="ARBA" id="ARBA00022759"/>
    </source>
</evidence>
<feature type="compositionally biased region" description="Low complexity" evidence="17">
    <location>
        <begin position="10"/>
        <end position="26"/>
    </location>
</feature>
<dbReference type="HAMAP" id="MF_00052_B">
    <property type="entry name" value="RNase_HII_B"/>
    <property type="match status" value="1"/>
</dbReference>
<feature type="binding site" evidence="14 15">
    <location>
        <position position="58"/>
    </location>
    <ligand>
        <name>a divalent metal cation</name>
        <dbReference type="ChEBI" id="CHEBI:60240"/>
    </ligand>
</feature>
<dbReference type="InterPro" id="IPR024567">
    <property type="entry name" value="RNase_HII/HIII_dom"/>
</dbReference>
<evidence type="ECO:0000256" key="13">
    <source>
        <dbReference type="ARBA" id="ARBA00023211"/>
    </source>
</evidence>
<dbReference type="Proteomes" id="UP000278440">
    <property type="component" value="Unassembled WGS sequence"/>
</dbReference>
<dbReference type="PROSITE" id="PS51975">
    <property type="entry name" value="RNASE_H_2"/>
    <property type="match status" value="1"/>
</dbReference>
<name>A0A495XYC4_9MICO</name>
<evidence type="ECO:0000313" key="20">
    <source>
        <dbReference type="Proteomes" id="UP000278440"/>
    </source>
</evidence>
<dbReference type="Pfam" id="PF01351">
    <property type="entry name" value="RNase_HII"/>
    <property type="match status" value="1"/>
</dbReference>
<comment type="similarity">
    <text evidence="5 14 16">Belongs to the RNase HII family.</text>
</comment>
<comment type="cofactor">
    <cofactor evidence="14 15">
        <name>Mn(2+)</name>
        <dbReference type="ChEBI" id="CHEBI:29035"/>
    </cofactor>
    <cofactor evidence="14 15">
        <name>Mg(2+)</name>
        <dbReference type="ChEBI" id="CHEBI:18420"/>
    </cofactor>
    <text evidence="14 15">Manganese or magnesium. Binds 1 divalent metal ion per monomer in the absence of substrate. May bind a second metal ion after substrate binding.</text>
</comment>
<feature type="region of interest" description="Disordered" evidence="17">
    <location>
        <begin position="1"/>
        <end position="42"/>
    </location>
</feature>
<gene>
    <name evidence="14" type="primary">rnhB</name>
    <name evidence="19" type="ORF">DFJ68_0916</name>
</gene>
<dbReference type="EC" id="3.1.26.4" evidence="6 14"/>
<feature type="binding site" evidence="14 15">
    <location>
        <position position="57"/>
    </location>
    <ligand>
        <name>a divalent metal cation</name>
        <dbReference type="ChEBI" id="CHEBI:60240"/>
    </ligand>
</feature>
<dbReference type="GO" id="GO:0003723">
    <property type="term" value="F:RNA binding"/>
    <property type="evidence" value="ECO:0007669"/>
    <property type="project" value="UniProtKB-UniRule"/>
</dbReference>
<dbReference type="GO" id="GO:0004523">
    <property type="term" value="F:RNA-DNA hybrid ribonuclease activity"/>
    <property type="evidence" value="ECO:0007669"/>
    <property type="project" value="UniProtKB-UniRule"/>
</dbReference>
<evidence type="ECO:0000256" key="3">
    <source>
        <dbReference type="ARBA" id="ARBA00004065"/>
    </source>
</evidence>
<evidence type="ECO:0000256" key="9">
    <source>
        <dbReference type="ARBA" id="ARBA00022722"/>
    </source>
</evidence>
<sequence length="322" mass="33416">MPAAPPPPAGSAGARRPASTSASASPKARRPTPSRKPSLRVERQLQRDGHRLLAGMDEVGRGALAGPVSVGVVVIDETVRTAPTGVKDSKLLTHRARTALVPRIERWAVAHAVGHASNDEIDEIGIMAALRLAGVRALEAVAARGVVPDLVILDGNHDWLTAPDEVGLLAFAGDGSDDGAGSVGTPPVTTMIKADMKCSSVAAASVLAKVERDGLMVGLGEEHPDYGWTLNKGYAAPEHLDALGRLGPCRWHRRSWRLPGVPGLPSPAVAGPDDPGARALLEPAAAAVLNEMVDPRDASVPGRAPDLPHLPHLTPLTGTDDT</sequence>
<keyword evidence="11 14" id="KW-0255">Endonuclease</keyword>
<feature type="compositionally biased region" description="Low complexity" evidence="17">
    <location>
        <begin position="305"/>
        <end position="322"/>
    </location>
</feature>
<evidence type="ECO:0000256" key="10">
    <source>
        <dbReference type="ARBA" id="ARBA00022723"/>
    </source>
</evidence>
<dbReference type="InterPro" id="IPR036397">
    <property type="entry name" value="RNaseH_sf"/>
</dbReference>